<dbReference type="InterPro" id="IPR000477">
    <property type="entry name" value="RT_dom"/>
</dbReference>
<name>A0AAV4UZF8_CAEEX</name>
<dbReference type="EMBL" id="BPLR01013728">
    <property type="protein sequence ID" value="GIY63351.1"/>
    <property type="molecule type" value="Genomic_DNA"/>
</dbReference>
<dbReference type="Pfam" id="PF00078">
    <property type="entry name" value="RVT_1"/>
    <property type="match status" value="1"/>
</dbReference>
<keyword evidence="2" id="KW-0548">Nucleotidyltransferase</keyword>
<keyword evidence="2" id="KW-0695">RNA-directed DNA polymerase</keyword>
<dbReference type="Proteomes" id="UP001054945">
    <property type="component" value="Unassembled WGS sequence"/>
</dbReference>
<evidence type="ECO:0000259" key="1">
    <source>
        <dbReference type="PROSITE" id="PS50878"/>
    </source>
</evidence>
<protein>
    <submittedName>
        <fullName evidence="2">Reverse transcriptase domain-containing protein</fullName>
    </submittedName>
</protein>
<proteinExistence type="predicted"/>
<gene>
    <name evidence="2" type="primary">AVEN_204261_1</name>
    <name evidence="2" type="ORF">CEXT_407161</name>
</gene>
<dbReference type="SUPFAM" id="SSF56672">
    <property type="entry name" value="DNA/RNA polymerases"/>
    <property type="match status" value="1"/>
</dbReference>
<reference evidence="2 3" key="1">
    <citation type="submission" date="2021-06" db="EMBL/GenBank/DDBJ databases">
        <title>Caerostris extrusa draft genome.</title>
        <authorList>
            <person name="Kono N."/>
            <person name="Arakawa K."/>
        </authorList>
    </citation>
    <scope>NUCLEOTIDE SEQUENCE [LARGE SCALE GENOMIC DNA]</scope>
</reference>
<dbReference type="InterPro" id="IPR043502">
    <property type="entry name" value="DNA/RNA_pol_sf"/>
</dbReference>
<comment type="caution">
    <text evidence="2">The sequence shown here is derived from an EMBL/GenBank/DDBJ whole genome shotgun (WGS) entry which is preliminary data.</text>
</comment>
<keyword evidence="2" id="KW-0808">Transferase</keyword>
<organism evidence="2 3">
    <name type="scientific">Caerostris extrusa</name>
    <name type="common">Bark spider</name>
    <name type="synonym">Caerostris bankana</name>
    <dbReference type="NCBI Taxonomy" id="172846"/>
    <lineage>
        <taxon>Eukaryota</taxon>
        <taxon>Metazoa</taxon>
        <taxon>Ecdysozoa</taxon>
        <taxon>Arthropoda</taxon>
        <taxon>Chelicerata</taxon>
        <taxon>Arachnida</taxon>
        <taxon>Araneae</taxon>
        <taxon>Araneomorphae</taxon>
        <taxon>Entelegynae</taxon>
        <taxon>Araneoidea</taxon>
        <taxon>Araneidae</taxon>
        <taxon>Caerostris</taxon>
    </lineage>
</organism>
<sequence length="128" mass="14687">MFKWIRSFTDQRICKFRFGNGLSKCYNLQTGLPQGAVGSFSFSNLYFDDIVSALKTVKNVDCLLFADDLVIWTQAPKRNAKSFTESKINKDLDILSDWCIENNMTVNNPLFCCQTNHFTFDKLQTSSD</sequence>
<dbReference type="PROSITE" id="PS50878">
    <property type="entry name" value="RT_POL"/>
    <property type="match status" value="1"/>
</dbReference>
<accession>A0AAV4UZF8</accession>
<dbReference type="GO" id="GO:0003964">
    <property type="term" value="F:RNA-directed DNA polymerase activity"/>
    <property type="evidence" value="ECO:0007669"/>
    <property type="project" value="UniProtKB-KW"/>
</dbReference>
<evidence type="ECO:0000313" key="2">
    <source>
        <dbReference type="EMBL" id="GIY63351.1"/>
    </source>
</evidence>
<feature type="domain" description="Reverse transcriptase" evidence="1">
    <location>
        <begin position="1"/>
        <end position="128"/>
    </location>
</feature>
<evidence type="ECO:0000313" key="3">
    <source>
        <dbReference type="Proteomes" id="UP001054945"/>
    </source>
</evidence>
<dbReference type="AlphaFoldDB" id="A0AAV4UZF8"/>
<keyword evidence="3" id="KW-1185">Reference proteome</keyword>